<dbReference type="OMA" id="FFPIHGR"/>
<dbReference type="GO" id="GO:0005737">
    <property type="term" value="C:cytoplasm"/>
    <property type="evidence" value="ECO:0007669"/>
    <property type="project" value="UniProtKB-ARBA"/>
</dbReference>
<dbReference type="GO" id="GO:0006412">
    <property type="term" value="P:translation"/>
    <property type="evidence" value="ECO:0007669"/>
    <property type="project" value="InterPro"/>
</dbReference>
<keyword evidence="8" id="KW-1185">Reference proteome</keyword>
<evidence type="ECO:0008006" key="9">
    <source>
        <dbReference type="Google" id="ProtNLM"/>
    </source>
</evidence>
<evidence type="ECO:0000256" key="3">
    <source>
        <dbReference type="ARBA" id="ARBA00023274"/>
    </source>
</evidence>
<dbReference type="GO" id="GO:0003735">
    <property type="term" value="F:structural constituent of ribosome"/>
    <property type="evidence" value="ECO:0007669"/>
    <property type="project" value="InterPro"/>
</dbReference>
<dbReference type="AlphaFoldDB" id="A0A0G4GH79"/>
<dbReference type="InParanoid" id="A0A0G4GH79"/>
<dbReference type="Pfam" id="PF16320">
    <property type="entry name" value="Ribosomal_L12_N"/>
    <property type="match status" value="1"/>
</dbReference>
<accession>A0A0G4GH79</accession>
<feature type="domain" description="Large ribosomal subunit protein bL12 oligomerization" evidence="6">
    <location>
        <begin position="74"/>
        <end position="125"/>
    </location>
</feature>
<dbReference type="GO" id="GO:0005840">
    <property type="term" value="C:ribosome"/>
    <property type="evidence" value="ECO:0007669"/>
    <property type="project" value="UniProtKB-KW"/>
</dbReference>
<feature type="transmembrane region" description="Helical" evidence="4">
    <location>
        <begin position="18"/>
        <end position="37"/>
    </location>
</feature>
<dbReference type="Pfam" id="PF00542">
    <property type="entry name" value="Ribosomal_L12"/>
    <property type="match status" value="1"/>
</dbReference>
<dbReference type="SUPFAM" id="SSF48300">
    <property type="entry name" value="Ribosomal protein L7/12, oligomerisation (N-terminal) domain"/>
    <property type="match status" value="1"/>
</dbReference>
<dbReference type="PANTHER" id="PTHR45987:SF4">
    <property type="entry name" value="LARGE RIBOSOMAL SUBUNIT PROTEIN BL12M"/>
    <property type="match status" value="1"/>
</dbReference>
<organism evidence="7 8">
    <name type="scientific">Vitrella brassicaformis (strain CCMP3155)</name>
    <dbReference type="NCBI Taxonomy" id="1169540"/>
    <lineage>
        <taxon>Eukaryota</taxon>
        <taxon>Sar</taxon>
        <taxon>Alveolata</taxon>
        <taxon>Colpodellida</taxon>
        <taxon>Vitrellaceae</taxon>
        <taxon>Vitrella</taxon>
    </lineage>
</organism>
<dbReference type="Gene3D" id="1.20.5.710">
    <property type="entry name" value="Single helix bin"/>
    <property type="match status" value="1"/>
</dbReference>
<keyword evidence="4" id="KW-1133">Transmembrane helix</keyword>
<feature type="domain" description="Large ribosomal subunit protein bL12 C-terminal" evidence="5">
    <location>
        <begin position="137"/>
        <end position="203"/>
    </location>
</feature>
<dbReference type="NCBIfam" id="TIGR00855">
    <property type="entry name" value="L12"/>
    <property type="match status" value="1"/>
</dbReference>
<dbReference type="InterPro" id="IPR036235">
    <property type="entry name" value="Ribosomal_bL12_oligo_N_sf"/>
</dbReference>
<evidence type="ECO:0000256" key="4">
    <source>
        <dbReference type="SAM" id="Phobius"/>
    </source>
</evidence>
<gene>
    <name evidence="7" type="ORF">Vbra_22287</name>
</gene>
<keyword evidence="2" id="KW-0689">Ribosomal protein</keyword>
<dbReference type="OrthoDB" id="250175at2759"/>
<keyword evidence="4" id="KW-0472">Membrane</keyword>
<evidence type="ECO:0000256" key="2">
    <source>
        <dbReference type="ARBA" id="ARBA00022980"/>
    </source>
</evidence>
<dbReference type="InterPro" id="IPR008932">
    <property type="entry name" value="Ribosomal_bL12_oligo"/>
</dbReference>
<dbReference type="STRING" id="1169540.A0A0G4GH79"/>
<dbReference type="InterPro" id="IPR014719">
    <property type="entry name" value="Ribosomal_bL12_C/ClpS-like"/>
</dbReference>
<dbReference type="PANTHER" id="PTHR45987">
    <property type="entry name" value="39S RIBOSOMAL PROTEIN L12"/>
    <property type="match status" value="1"/>
</dbReference>
<dbReference type="SUPFAM" id="SSF54736">
    <property type="entry name" value="ClpS-like"/>
    <property type="match status" value="1"/>
</dbReference>
<reference evidence="7 8" key="1">
    <citation type="submission" date="2014-11" db="EMBL/GenBank/DDBJ databases">
        <authorList>
            <person name="Zhu J."/>
            <person name="Qi W."/>
            <person name="Song R."/>
        </authorList>
    </citation>
    <scope>NUCLEOTIDE SEQUENCE [LARGE SCALE GENOMIC DNA]</scope>
</reference>
<evidence type="ECO:0000256" key="1">
    <source>
        <dbReference type="ARBA" id="ARBA00007197"/>
    </source>
</evidence>
<dbReference type="HAMAP" id="MF_00368">
    <property type="entry name" value="Ribosomal_bL12"/>
    <property type="match status" value="1"/>
</dbReference>
<comment type="similarity">
    <text evidence="1">Belongs to the bacterial ribosomal protein bL12 family.</text>
</comment>
<dbReference type="PROSITE" id="PS51257">
    <property type="entry name" value="PROKAR_LIPOPROTEIN"/>
    <property type="match status" value="1"/>
</dbReference>
<proteinExistence type="inferred from homology"/>
<evidence type="ECO:0000313" key="7">
    <source>
        <dbReference type="EMBL" id="CEM28831.1"/>
    </source>
</evidence>
<protein>
    <recommendedName>
        <fullName evidence="9">Ribosomal protein L7/L12 C-terminal domain-containing protein</fullName>
    </recommendedName>
</protein>
<dbReference type="Proteomes" id="UP000041254">
    <property type="component" value="Unassembled WGS sequence"/>
</dbReference>
<keyword evidence="4" id="KW-0812">Transmembrane</keyword>
<dbReference type="PhylomeDB" id="A0A0G4GH79"/>
<dbReference type="GO" id="GO:0003729">
    <property type="term" value="F:mRNA binding"/>
    <property type="evidence" value="ECO:0007669"/>
    <property type="project" value="TreeGrafter"/>
</dbReference>
<keyword evidence="3" id="KW-0687">Ribonucleoprotein</keyword>
<dbReference type="FunCoup" id="A0A0G4GH79">
    <property type="interactions" value="148"/>
</dbReference>
<dbReference type="FunFam" id="3.30.1390.10:FF:000001">
    <property type="entry name" value="50S ribosomal protein L7/L12"/>
    <property type="match status" value="1"/>
</dbReference>
<dbReference type="Gene3D" id="3.30.1390.10">
    <property type="match status" value="1"/>
</dbReference>
<evidence type="ECO:0000313" key="8">
    <source>
        <dbReference type="Proteomes" id="UP000041254"/>
    </source>
</evidence>
<evidence type="ECO:0000259" key="5">
    <source>
        <dbReference type="Pfam" id="PF00542"/>
    </source>
</evidence>
<dbReference type="InterPro" id="IPR000206">
    <property type="entry name" value="Ribosomal_bL12"/>
</dbReference>
<evidence type="ECO:0000259" key="6">
    <source>
        <dbReference type="Pfam" id="PF16320"/>
    </source>
</evidence>
<dbReference type="GO" id="GO:1990904">
    <property type="term" value="C:ribonucleoprotein complex"/>
    <property type="evidence" value="ECO:0007669"/>
    <property type="project" value="UniProtKB-KW"/>
</dbReference>
<dbReference type="InterPro" id="IPR013823">
    <property type="entry name" value="Ribosomal_bL12_C"/>
</dbReference>
<sequence>MTRETYQHCLGFLPLPTLWSAGMQFVIVSAVVGCLMAPSHAFTLPYSPSHATRPSLRRTLDARRPPTSLHMSTKTEAIVEELKGLTLLEASELVKQIEEAFGVDASAAAAMPMGAMMMPGAAGGAAEAEEVAEQTEFDVILEAVENRIGVIKVLRQLNPELNLKQAKEFVDGLPKAFFEGVPKDKAEDAKKKLEDAGAKITVK</sequence>
<dbReference type="EMBL" id="CDMY01000661">
    <property type="protein sequence ID" value="CEM28831.1"/>
    <property type="molecule type" value="Genomic_DNA"/>
</dbReference>
<dbReference type="VEuPathDB" id="CryptoDB:Vbra_22287"/>
<name>A0A0G4GH79_VITBC</name>